<keyword evidence="4" id="KW-1185">Reference proteome</keyword>
<comment type="caution">
    <text evidence="3">The sequence shown here is derived from an EMBL/GenBank/DDBJ whole genome shotgun (WGS) entry which is preliminary data.</text>
</comment>
<accession>A0AAN6UIZ4</accession>
<evidence type="ECO:0000256" key="1">
    <source>
        <dbReference type="SAM" id="MobiDB-lite"/>
    </source>
</evidence>
<dbReference type="InterPro" id="IPR057684">
    <property type="entry name" value="DUF7924"/>
</dbReference>
<feature type="compositionally biased region" description="Low complexity" evidence="1">
    <location>
        <begin position="339"/>
        <end position="348"/>
    </location>
</feature>
<dbReference type="Proteomes" id="UP001304895">
    <property type="component" value="Unassembled WGS sequence"/>
</dbReference>
<dbReference type="Pfam" id="PF25545">
    <property type="entry name" value="DUF7924"/>
    <property type="match status" value="1"/>
</dbReference>
<dbReference type="AlphaFoldDB" id="A0AAN6UIZ4"/>
<evidence type="ECO:0000313" key="4">
    <source>
        <dbReference type="Proteomes" id="UP001304895"/>
    </source>
</evidence>
<reference evidence="3" key="1">
    <citation type="journal article" date="2023" name="Mol. Phylogenet. Evol.">
        <title>Genome-scale phylogeny and comparative genomics of the fungal order Sordariales.</title>
        <authorList>
            <person name="Hensen N."/>
            <person name="Bonometti L."/>
            <person name="Westerberg I."/>
            <person name="Brannstrom I.O."/>
            <person name="Guillou S."/>
            <person name="Cros-Aarteil S."/>
            <person name="Calhoun S."/>
            <person name="Haridas S."/>
            <person name="Kuo A."/>
            <person name="Mondo S."/>
            <person name="Pangilinan J."/>
            <person name="Riley R."/>
            <person name="LaButti K."/>
            <person name="Andreopoulos B."/>
            <person name="Lipzen A."/>
            <person name="Chen C."/>
            <person name="Yan M."/>
            <person name="Daum C."/>
            <person name="Ng V."/>
            <person name="Clum A."/>
            <person name="Steindorff A."/>
            <person name="Ohm R.A."/>
            <person name="Martin F."/>
            <person name="Silar P."/>
            <person name="Natvig D.O."/>
            <person name="Lalanne C."/>
            <person name="Gautier V."/>
            <person name="Ament-Velasquez S.L."/>
            <person name="Kruys A."/>
            <person name="Hutchinson M.I."/>
            <person name="Powell A.J."/>
            <person name="Barry K."/>
            <person name="Miller A.N."/>
            <person name="Grigoriev I.V."/>
            <person name="Debuchy R."/>
            <person name="Gladieux P."/>
            <person name="Hiltunen Thoren M."/>
            <person name="Johannesson H."/>
        </authorList>
    </citation>
    <scope>NUCLEOTIDE SEQUENCE</scope>
    <source>
        <strain evidence="3">CBS 123565</strain>
    </source>
</reference>
<protein>
    <recommendedName>
        <fullName evidence="2">DUF7924 domain-containing protein</fullName>
    </recommendedName>
</protein>
<reference evidence="3" key="2">
    <citation type="submission" date="2023-05" db="EMBL/GenBank/DDBJ databases">
        <authorList>
            <consortium name="Lawrence Berkeley National Laboratory"/>
            <person name="Steindorff A."/>
            <person name="Hensen N."/>
            <person name="Bonometti L."/>
            <person name="Westerberg I."/>
            <person name="Brannstrom I.O."/>
            <person name="Guillou S."/>
            <person name="Cros-Aarteil S."/>
            <person name="Calhoun S."/>
            <person name="Haridas S."/>
            <person name="Kuo A."/>
            <person name="Mondo S."/>
            <person name="Pangilinan J."/>
            <person name="Riley R."/>
            <person name="Labutti K."/>
            <person name="Andreopoulos B."/>
            <person name="Lipzen A."/>
            <person name="Chen C."/>
            <person name="Yanf M."/>
            <person name="Daum C."/>
            <person name="Ng V."/>
            <person name="Clum A."/>
            <person name="Ohm R."/>
            <person name="Martin F."/>
            <person name="Silar P."/>
            <person name="Natvig D."/>
            <person name="Lalanne C."/>
            <person name="Gautier V."/>
            <person name="Ament-Velasquez S.L."/>
            <person name="Kruys A."/>
            <person name="Hutchinson M.I."/>
            <person name="Powell A.J."/>
            <person name="Barry K."/>
            <person name="Miller A.N."/>
            <person name="Grigoriev I.V."/>
            <person name="Debuchy R."/>
            <person name="Gladieux P."/>
            <person name="Thoren M.H."/>
            <person name="Johannesson H."/>
        </authorList>
    </citation>
    <scope>NUCLEOTIDE SEQUENCE</scope>
    <source>
        <strain evidence="3">CBS 123565</strain>
    </source>
</reference>
<feature type="compositionally biased region" description="Low complexity" evidence="1">
    <location>
        <begin position="48"/>
        <end position="63"/>
    </location>
</feature>
<dbReference type="EMBL" id="MU853412">
    <property type="protein sequence ID" value="KAK4133511.1"/>
    <property type="molecule type" value="Genomic_DNA"/>
</dbReference>
<organism evidence="3 4">
    <name type="scientific">Trichocladium antarcticum</name>
    <dbReference type="NCBI Taxonomy" id="1450529"/>
    <lineage>
        <taxon>Eukaryota</taxon>
        <taxon>Fungi</taxon>
        <taxon>Dikarya</taxon>
        <taxon>Ascomycota</taxon>
        <taxon>Pezizomycotina</taxon>
        <taxon>Sordariomycetes</taxon>
        <taxon>Sordariomycetidae</taxon>
        <taxon>Sordariales</taxon>
        <taxon>Chaetomiaceae</taxon>
        <taxon>Trichocladium</taxon>
    </lineage>
</organism>
<feature type="compositionally biased region" description="Basic and acidic residues" evidence="1">
    <location>
        <begin position="380"/>
        <end position="391"/>
    </location>
</feature>
<proteinExistence type="predicted"/>
<gene>
    <name evidence="3" type="ORF">BT67DRAFT_404805</name>
</gene>
<feature type="domain" description="DUF7924" evidence="2">
    <location>
        <begin position="149"/>
        <end position="291"/>
    </location>
</feature>
<name>A0AAN6UIZ4_9PEZI</name>
<sequence length="430" mass="47236">MPTKRAWLQERQVGSDDDSTGRQLRRAPLTRKNLALFNNLGRKKGPNTASASTPTTRSPTTTSGFALQAGKNGVLDPLSSKPPKNLEDIITRHGRSRETASPPNSVHEDYLDTVESAINESTIICDMLPLFKTYPNEGYKKAFNQAFTGFPKGVGFNNGLSAPQPDFIEGLRRREFRPFPVDEHVSGAVLYKDNPHSLTLPHLAGEWKGRGKDMEEARLQSGYDGAALVYARNQALASIGKSDLPGHAEVTTFTTDGTNLNFFAHYATLSEDGTLEYHQYPYASTNLTKYHEFKDGRRGLRNEQDHARNQSYALRDQLREHWTQRRDTLQPTTDCAPLLAPAAELPGPTNAHEDEDEDDNGAGRAMVEQPCEPTPPASSKPERVPKHDKTHCASPKSCPPVSGAQKRKASSAEGEGLSHGASRPRGNGKD</sequence>
<feature type="region of interest" description="Disordered" evidence="1">
    <location>
        <begin position="1"/>
        <end position="86"/>
    </location>
</feature>
<evidence type="ECO:0000313" key="3">
    <source>
        <dbReference type="EMBL" id="KAK4133511.1"/>
    </source>
</evidence>
<feature type="region of interest" description="Disordered" evidence="1">
    <location>
        <begin position="339"/>
        <end position="430"/>
    </location>
</feature>
<evidence type="ECO:0000259" key="2">
    <source>
        <dbReference type="Pfam" id="PF25545"/>
    </source>
</evidence>